<dbReference type="EMBL" id="WQMT02000003">
    <property type="protein sequence ID" value="KAG9224446.1"/>
    <property type="molecule type" value="Genomic_DNA"/>
</dbReference>
<evidence type="ECO:0000313" key="2">
    <source>
        <dbReference type="Proteomes" id="UP000824881"/>
    </source>
</evidence>
<gene>
    <name evidence="1" type="ORF">CCMSSC00406_0007639</name>
</gene>
<accession>A0ACB7J3E1</accession>
<proteinExistence type="predicted"/>
<evidence type="ECO:0000313" key="1">
    <source>
        <dbReference type="EMBL" id="KAG9224446.1"/>
    </source>
</evidence>
<comment type="caution">
    <text evidence="1">The sequence shown here is derived from an EMBL/GenBank/DDBJ whole genome shotgun (WGS) entry which is preliminary data.</text>
</comment>
<dbReference type="Proteomes" id="UP000824881">
    <property type="component" value="Unassembled WGS sequence"/>
</dbReference>
<keyword evidence="2" id="KW-1185">Reference proteome</keyword>
<protein>
    <submittedName>
        <fullName evidence="1">Uncharacterized protein</fullName>
    </submittedName>
</protein>
<sequence>MPALPYHCLAFPLCPLIIFAFQIGNVAYAGTLPPGAPCSPAHDHLDLISHKFVSQCSDLTFCRTSNNGTVGDFNNTRSGGEGGNGTCAPRLCRRDEFPFEYDHEEDIYGVDVQPDLPPMCAQGMYCPDEGSGCKSVLLPGQKCQMGRDEQCDQRYSSTWPSEPNDTVNSTINLAMSFRDEGGGAVGSSGSSFGTEKVFQIPSKLHSNELGADELKNETGGGESQTVRVLCLLQTCTVARIGFDEPCIFENTTYASYDAQGVLVEYNIYRDNCLSNGYISYRLWALIAELGHIVVTPDPLLAHPAIIYPLFETMSTATTTSLSDTLPASVPKLEPDGSNWVVFVTRFTDAVEAKGFFGHFDGTTPRPPPVVAADKTSTDVEGLKWDKDERAARSLLTQKLPDSALMLVHNVASVSEHWKILKTKYTEKGAYARTYLRRQFLQS</sequence>
<name>A0ACB7J3E1_PLECO</name>
<reference evidence="1 2" key="1">
    <citation type="journal article" date="2021" name="Appl. Environ. Microbiol.">
        <title>Genetic linkage and physical mapping for an oyster mushroom Pleurotus cornucopiae and QTL analysis for the trait cap color.</title>
        <authorList>
            <person name="Zhang Y."/>
            <person name="Gao W."/>
            <person name="Sonnenberg A."/>
            <person name="Chen Q."/>
            <person name="Zhang J."/>
            <person name="Huang C."/>
        </authorList>
    </citation>
    <scope>NUCLEOTIDE SEQUENCE [LARGE SCALE GENOMIC DNA]</scope>
    <source>
        <strain evidence="1">CCMSSC00406</strain>
    </source>
</reference>
<organism evidence="1 2">
    <name type="scientific">Pleurotus cornucopiae</name>
    <name type="common">Cornucopia mushroom</name>
    <dbReference type="NCBI Taxonomy" id="5321"/>
    <lineage>
        <taxon>Eukaryota</taxon>
        <taxon>Fungi</taxon>
        <taxon>Dikarya</taxon>
        <taxon>Basidiomycota</taxon>
        <taxon>Agaricomycotina</taxon>
        <taxon>Agaricomycetes</taxon>
        <taxon>Agaricomycetidae</taxon>
        <taxon>Agaricales</taxon>
        <taxon>Pleurotineae</taxon>
        <taxon>Pleurotaceae</taxon>
        <taxon>Pleurotus</taxon>
    </lineage>
</organism>